<dbReference type="AlphaFoldDB" id="A0A5Y9DK96"/>
<evidence type="ECO:0000256" key="2">
    <source>
        <dbReference type="ARBA" id="ARBA00022512"/>
    </source>
</evidence>
<dbReference type="Gene3D" id="3.10.20.320">
    <property type="entry name" value="Putative peptidoglycan bound protein (lpxtg motif)"/>
    <property type="match status" value="3"/>
</dbReference>
<evidence type="ECO:0000256" key="5">
    <source>
        <dbReference type="ARBA" id="ARBA00022729"/>
    </source>
</evidence>
<dbReference type="GO" id="GO:0005737">
    <property type="term" value="C:cytoplasm"/>
    <property type="evidence" value="ECO:0007669"/>
    <property type="project" value="TreeGrafter"/>
</dbReference>
<keyword evidence="7" id="KW-0572">Peptidoglycan-anchor</keyword>
<evidence type="ECO:0000256" key="7">
    <source>
        <dbReference type="ARBA" id="ARBA00023088"/>
    </source>
</evidence>
<dbReference type="Pfam" id="PF00746">
    <property type="entry name" value="Gram_pos_anchor"/>
    <property type="match status" value="1"/>
</dbReference>
<feature type="domain" description="MucBP" evidence="10">
    <location>
        <begin position="330"/>
        <end position="390"/>
    </location>
</feature>
<reference evidence="11" key="1">
    <citation type="submission" date="2019-08" db="EMBL/GenBank/DDBJ databases">
        <authorList>
            <consortium name="GenomeTrakr network: Whole genome sequencing for foodborne pathogen traceback"/>
        </authorList>
    </citation>
    <scope>NUCLEOTIDE SEQUENCE</scope>
    <source>
        <strain evidence="11">AG19-0288</strain>
    </source>
</reference>
<proteinExistence type="predicted"/>
<dbReference type="Gene3D" id="3.80.10.10">
    <property type="entry name" value="Ribonuclease Inhibitor"/>
    <property type="match status" value="1"/>
</dbReference>
<evidence type="ECO:0000259" key="10">
    <source>
        <dbReference type="Pfam" id="PF06458"/>
    </source>
</evidence>
<dbReference type="NCBIfam" id="TIGR01167">
    <property type="entry name" value="LPXTG_anchor"/>
    <property type="match status" value="1"/>
</dbReference>
<dbReference type="InterPro" id="IPR009459">
    <property type="entry name" value="MucBP_dom"/>
</dbReference>
<keyword evidence="6" id="KW-0677">Repeat</keyword>
<organism evidence="11">
    <name type="scientific">Listeria monocytogenes</name>
    <dbReference type="NCBI Taxonomy" id="1639"/>
    <lineage>
        <taxon>Bacteria</taxon>
        <taxon>Bacillati</taxon>
        <taxon>Bacillota</taxon>
        <taxon>Bacilli</taxon>
        <taxon>Bacillales</taxon>
        <taxon>Listeriaceae</taxon>
        <taxon>Listeria</taxon>
    </lineage>
</organism>
<feature type="compositionally biased region" description="Polar residues" evidence="8">
    <location>
        <begin position="542"/>
        <end position="555"/>
    </location>
</feature>
<feature type="region of interest" description="Disordered" evidence="8">
    <location>
        <begin position="542"/>
        <end position="571"/>
    </location>
</feature>
<keyword evidence="4" id="KW-0433">Leucine-rich repeat</keyword>
<dbReference type="Pfam" id="PF13855">
    <property type="entry name" value="LRR_8"/>
    <property type="match status" value="1"/>
</dbReference>
<evidence type="ECO:0000256" key="3">
    <source>
        <dbReference type="ARBA" id="ARBA00022525"/>
    </source>
</evidence>
<feature type="domain" description="MucBP" evidence="10">
    <location>
        <begin position="399"/>
        <end position="461"/>
    </location>
</feature>
<name>A0A5Y9DK96_LISMN</name>
<dbReference type="InterPro" id="IPR001611">
    <property type="entry name" value="Leu-rich_rpt"/>
</dbReference>
<comment type="subcellular location">
    <subcellularLocation>
        <location evidence="1">Secreted</location>
        <location evidence="1">Cell wall</location>
        <topology evidence="1">Peptidoglycan-anchor</topology>
    </subcellularLocation>
</comment>
<accession>A0A5Y9DK96</accession>
<gene>
    <name evidence="11" type="ORF">FZ622_05235</name>
</gene>
<keyword evidence="2" id="KW-0134">Cell wall</keyword>
<evidence type="ECO:0000256" key="1">
    <source>
        <dbReference type="ARBA" id="ARBA00004168"/>
    </source>
</evidence>
<dbReference type="Pfam" id="PF06458">
    <property type="entry name" value="MucBP"/>
    <property type="match status" value="3"/>
</dbReference>
<feature type="domain" description="MucBP" evidence="10">
    <location>
        <begin position="469"/>
        <end position="531"/>
    </location>
</feature>
<dbReference type="PANTHER" id="PTHR48051:SF1">
    <property type="entry name" value="RAS SUPPRESSOR PROTEIN 1"/>
    <property type="match status" value="1"/>
</dbReference>
<sequence length="596" mass="65623">MRHFLRKTFLILTSFTIFATLISLIFSNVYAEQSTSWLEQELDGNEPFINAVERRLNKSREEVTLQDLESMTALDVENASSFPEKITDFKNLTTLTVQMGTITEVPDNLAELKKITTLNLYKNNLTEFPMVVFQLPVLNSLQLADNSIKEIPPELTSMSSHLSSLGLQNNQLISIPAEFFTMDWASGYWPPLGLRPLIVDLGGNQITSDIPADYLDNYNNGGNMLEHYSYRQGQDQLVYNGEPITVPFNTDFKQLSPDESKLGLASNKALFDAHEFEYYDDGSSTLENGVATKEGPGFITIKSTLSTKSNPFAKVRVPIVVEAPPKGADITVEYKSTTGETIAPIDTLEGLLDANYTSNPKTITGYTLTETPANANGTFLKEPQTVTYIYSKDPVPAEPVTVNYVDDKGKELAPSETFTGFIDDPYTSLEKTIDGYSLVSTPTNASGKLTANAQTVNYIYQKILIPAEPVTVNYISDTGEKLADQTLLKGNIGDPFSTSPETITGYKLKTTPTNAKGTFSDKTQTIEYVYEKKKNLLKKGSTLSVKPNNSTSAPTEISAANKPKLPKTGDTKPLDSTLAGLFLLASTIILWRKNSH</sequence>
<evidence type="ECO:0000313" key="11">
    <source>
        <dbReference type="EMBL" id="ECQ6722319.1"/>
    </source>
</evidence>
<protein>
    <submittedName>
        <fullName evidence="11">LPXTG cell wall anchor domain-containing protein</fullName>
    </submittedName>
</protein>
<dbReference type="SUPFAM" id="SSF52058">
    <property type="entry name" value="L domain-like"/>
    <property type="match status" value="1"/>
</dbReference>
<evidence type="ECO:0000259" key="9">
    <source>
        <dbReference type="Pfam" id="PF00746"/>
    </source>
</evidence>
<comment type="caution">
    <text evidence="11">The sequence shown here is derived from an EMBL/GenBank/DDBJ whole genome shotgun (WGS) entry which is preliminary data.</text>
</comment>
<dbReference type="InterPro" id="IPR032675">
    <property type="entry name" value="LRR_dom_sf"/>
</dbReference>
<evidence type="ECO:0000256" key="4">
    <source>
        <dbReference type="ARBA" id="ARBA00022614"/>
    </source>
</evidence>
<dbReference type="InterPro" id="IPR019931">
    <property type="entry name" value="LPXTG_anchor"/>
</dbReference>
<keyword evidence="5" id="KW-0732">Signal</keyword>
<dbReference type="PANTHER" id="PTHR48051">
    <property type="match status" value="1"/>
</dbReference>
<keyword evidence="3" id="KW-0964">Secreted</keyword>
<evidence type="ECO:0000256" key="6">
    <source>
        <dbReference type="ARBA" id="ARBA00022737"/>
    </source>
</evidence>
<feature type="domain" description="Gram-positive cocci surface proteins LPxTG" evidence="9">
    <location>
        <begin position="559"/>
        <end position="590"/>
    </location>
</feature>
<evidence type="ECO:0000256" key="8">
    <source>
        <dbReference type="SAM" id="MobiDB-lite"/>
    </source>
</evidence>
<dbReference type="EMBL" id="AAKCDQ010000001">
    <property type="protein sequence ID" value="ECQ6722319.1"/>
    <property type="molecule type" value="Genomic_DNA"/>
</dbReference>
<dbReference type="InterPro" id="IPR050216">
    <property type="entry name" value="LRR_domain-containing"/>
</dbReference>